<evidence type="ECO:0000313" key="2">
    <source>
        <dbReference type="EMBL" id="ODJ87824.1"/>
    </source>
</evidence>
<reference evidence="2 3" key="1">
    <citation type="submission" date="2016-06" db="EMBL/GenBank/DDBJ databases">
        <title>Genome sequence of endosymbiont of Candidatus Endolucinida thiodiazotropha.</title>
        <authorList>
            <person name="Poehlein A."/>
            <person name="Koenig S."/>
            <person name="Heiden S.E."/>
            <person name="Thuermer A."/>
            <person name="Voget S."/>
            <person name="Daniel R."/>
            <person name="Markert S."/>
            <person name="Gros O."/>
            <person name="Schweder T."/>
        </authorList>
    </citation>
    <scope>NUCLEOTIDE SEQUENCE [LARGE SCALE GENOMIC DNA]</scope>
    <source>
        <strain evidence="2 3">COS</strain>
    </source>
</reference>
<keyword evidence="3" id="KW-1185">Reference proteome</keyword>
<comment type="caution">
    <text evidence="2">The sequence shown here is derived from an EMBL/GenBank/DDBJ whole genome shotgun (WGS) entry which is preliminary data.</text>
</comment>
<dbReference type="InterPro" id="IPR009875">
    <property type="entry name" value="PilZ_domain"/>
</dbReference>
<proteinExistence type="predicted"/>
<dbReference type="Pfam" id="PF07238">
    <property type="entry name" value="PilZ"/>
    <property type="match status" value="1"/>
</dbReference>
<dbReference type="EMBL" id="MARB01000009">
    <property type="protein sequence ID" value="ODJ87824.1"/>
    <property type="molecule type" value="Genomic_DNA"/>
</dbReference>
<organism evidence="2 3">
    <name type="scientific">Candidatus Thiodiazotropha endolucinida</name>
    <dbReference type="NCBI Taxonomy" id="1655433"/>
    <lineage>
        <taxon>Bacteria</taxon>
        <taxon>Pseudomonadati</taxon>
        <taxon>Pseudomonadota</taxon>
        <taxon>Gammaproteobacteria</taxon>
        <taxon>Chromatiales</taxon>
        <taxon>Sedimenticolaceae</taxon>
        <taxon>Candidatus Thiodiazotropha</taxon>
    </lineage>
</organism>
<dbReference type="AlphaFoldDB" id="A0A7Z0VLN5"/>
<accession>A0A7Z0VLN5</accession>
<sequence length="144" mass="15859">MDARRSPRTKTSLQVMLASKAGGVEQASIVRDLSETGFYATSLATAKVNDGYRVSIKRPGHHESQELSAKVIRVDNPGCGFAFDQLTPHESQFLTDLIHPKWDGKDLLEGVIMHGILEDTDSFAACMRLTSLLDSNYKHGNRAI</sequence>
<gene>
    <name evidence="2" type="ORF">CODIS_19320</name>
</gene>
<evidence type="ECO:0000313" key="3">
    <source>
        <dbReference type="Proteomes" id="UP000094769"/>
    </source>
</evidence>
<dbReference type="GO" id="GO:0035438">
    <property type="term" value="F:cyclic-di-GMP binding"/>
    <property type="evidence" value="ECO:0007669"/>
    <property type="project" value="InterPro"/>
</dbReference>
<name>A0A7Z0VLN5_9GAMM</name>
<evidence type="ECO:0000259" key="1">
    <source>
        <dbReference type="Pfam" id="PF07238"/>
    </source>
</evidence>
<feature type="domain" description="PilZ" evidence="1">
    <location>
        <begin position="4"/>
        <end position="98"/>
    </location>
</feature>
<dbReference type="RefSeq" id="WP_162420186.1">
    <property type="nucleotide sequence ID" value="NZ_MARB01000009.1"/>
</dbReference>
<dbReference type="SUPFAM" id="SSF141371">
    <property type="entry name" value="PilZ domain-like"/>
    <property type="match status" value="1"/>
</dbReference>
<dbReference type="Gene3D" id="2.40.10.220">
    <property type="entry name" value="predicted glycosyltransferase like domains"/>
    <property type="match status" value="1"/>
</dbReference>
<protein>
    <submittedName>
        <fullName evidence="2">PilZ domain protein</fullName>
    </submittedName>
</protein>
<dbReference type="Proteomes" id="UP000094769">
    <property type="component" value="Unassembled WGS sequence"/>
</dbReference>